<organism evidence="3 4">
    <name type="scientific">Pseudonocardia halophobica</name>
    <dbReference type="NCBI Taxonomy" id="29401"/>
    <lineage>
        <taxon>Bacteria</taxon>
        <taxon>Bacillati</taxon>
        <taxon>Actinomycetota</taxon>
        <taxon>Actinomycetes</taxon>
        <taxon>Pseudonocardiales</taxon>
        <taxon>Pseudonocardiaceae</taxon>
        <taxon>Pseudonocardia</taxon>
    </lineage>
</organism>
<dbReference type="AlphaFoldDB" id="A0A9W6NWE2"/>
<keyword evidence="4" id="KW-1185">Reference proteome</keyword>
<feature type="region of interest" description="Disordered" evidence="1">
    <location>
        <begin position="158"/>
        <end position="194"/>
    </location>
</feature>
<evidence type="ECO:0008006" key="5">
    <source>
        <dbReference type="Google" id="ProtNLM"/>
    </source>
</evidence>
<gene>
    <name evidence="3" type="ORF">GCM10017577_34510</name>
</gene>
<evidence type="ECO:0000256" key="2">
    <source>
        <dbReference type="SAM" id="SignalP"/>
    </source>
</evidence>
<evidence type="ECO:0000313" key="3">
    <source>
        <dbReference type="EMBL" id="GLL12310.1"/>
    </source>
</evidence>
<feature type="signal peptide" evidence="2">
    <location>
        <begin position="1"/>
        <end position="20"/>
    </location>
</feature>
<name>A0A9W6NWE2_9PSEU</name>
<comment type="caution">
    <text evidence="3">The sequence shown here is derived from an EMBL/GenBank/DDBJ whole genome shotgun (WGS) entry which is preliminary data.</text>
</comment>
<feature type="region of interest" description="Disordered" evidence="1">
    <location>
        <begin position="96"/>
        <end position="118"/>
    </location>
</feature>
<evidence type="ECO:0000313" key="4">
    <source>
        <dbReference type="Proteomes" id="UP001143463"/>
    </source>
</evidence>
<dbReference type="EMBL" id="BSFQ01000013">
    <property type="protein sequence ID" value="GLL12310.1"/>
    <property type="molecule type" value="Genomic_DNA"/>
</dbReference>
<reference evidence="3" key="1">
    <citation type="journal article" date="2014" name="Int. J. Syst. Evol. Microbiol.">
        <title>Complete genome sequence of Corynebacterium casei LMG S-19264T (=DSM 44701T), isolated from a smear-ripened cheese.</title>
        <authorList>
            <consortium name="US DOE Joint Genome Institute (JGI-PGF)"/>
            <person name="Walter F."/>
            <person name="Albersmeier A."/>
            <person name="Kalinowski J."/>
            <person name="Ruckert C."/>
        </authorList>
    </citation>
    <scope>NUCLEOTIDE SEQUENCE</scope>
    <source>
        <strain evidence="3">VKM Ac-1069</strain>
    </source>
</reference>
<accession>A0A9W6NWE2</accession>
<reference evidence="3" key="2">
    <citation type="submission" date="2023-01" db="EMBL/GenBank/DDBJ databases">
        <authorList>
            <person name="Sun Q."/>
            <person name="Evtushenko L."/>
        </authorList>
    </citation>
    <scope>NUCLEOTIDE SEQUENCE</scope>
    <source>
        <strain evidence="3">VKM Ac-1069</strain>
    </source>
</reference>
<keyword evidence="2" id="KW-0732">Signal</keyword>
<proteinExistence type="predicted"/>
<feature type="compositionally biased region" description="Low complexity" evidence="1">
    <location>
        <begin position="96"/>
        <end position="114"/>
    </location>
</feature>
<feature type="chain" id="PRO_5040899705" description="Lipoprotein" evidence="2">
    <location>
        <begin position="21"/>
        <end position="232"/>
    </location>
</feature>
<evidence type="ECO:0000256" key="1">
    <source>
        <dbReference type="SAM" id="MobiDB-lite"/>
    </source>
</evidence>
<dbReference type="PROSITE" id="PS51257">
    <property type="entry name" value="PROKAR_LIPOPROTEIN"/>
    <property type="match status" value="1"/>
</dbReference>
<protein>
    <recommendedName>
        <fullName evidence="5">Lipoprotein</fullName>
    </recommendedName>
</protein>
<dbReference type="Proteomes" id="UP001143463">
    <property type="component" value="Unassembled WGS sequence"/>
</dbReference>
<sequence length="232" mass="23899">MLRLCGALAALLAAAGVLVAGCSTSVSGQPVAAPLLVLSWGQSHRFPDGLTVTATAPVERGGGADRRVQLVLTLLNDSSTELSAARVAADNASLTSEPAGAAAEEAATSSTDAAGPLRPGRSKRIVLRAEVSREPVTLVATWRHGVETITITGTLGRAAAPTTSAVRPTTTRTPSTARPTTTRTPPTTRPTTTRVVPNSDRTDIAACDMLENGRVYCEGPGAEETMRRYNGG</sequence>